<keyword evidence="2" id="KW-1185">Reference proteome</keyword>
<evidence type="ECO:0000313" key="1">
    <source>
        <dbReference type="EMBL" id="QGM46144.1"/>
    </source>
</evidence>
<sequence>MLDIVGRLIMRLRWSDDMRGVRHPVIKGVHSSRSKVYLFMATFEGEAFVLEDDATMYPSDTLVAQINLLTAGGK</sequence>
<dbReference type="AlphaFoldDB" id="A0A6B8KCI9"/>
<accession>A0A6B8KCI9</accession>
<dbReference type="EMBL" id="CP046052">
    <property type="protein sequence ID" value="QGM46144.1"/>
    <property type="molecule type" value="Genomic_DNA"/>
</dbReference>
<dbReference type="Proteomes" id="UP000309061">
    <property type="component" value="Chromosome"/>
</dbReference>
<protein>
    <submittedName>
        <fullName evidence="1">Uncharacterized protein</fullName>
    </submittedName>
</protein>
<dbReference type="RefSeq" id="WP_136496399.1">
    <property type="nucleotide sequence ID" value="NZ_CP046052.1"/>
</dbReference>
<dbReference type="KEGG" id="mhey:H2LOC_010800"/>
<evidence type="ECO:0000313" key="2">
    <source>
        <dbReference type="Proteomes" id="UP000309061"/>
    </source>
</evidence>
<proteinExistence type="predicted"/>
<organism evidence="1 2">
    <name type="scientific">Methylocystis heyeri</name>
    <dbReference type="NCBI Taxonomy" id="391905"/>
    <lineage>
        <taxon>Bacteria</taxon>
        <taxon>Pseudomonadati</taxon>
        <taxon>Pseudomonadota</taxon>
        <taxon>Alphaproteobacteria</taxon>
        <taxon>Hyphomicrobiales</taxon>
        <taxon>Methylocystaceae</taxon>
        <taxon>Methylocystis</taxon>
    </lineage>
</organism>
<gene>
    <name evidence="1" type="ORF">H2LOC_010800</name>
</gene>
<reference evidence="1 2" key="1">
    <citation type="submission" date="2019-11" db="EMBL/GenBank/DDBJ databases">
        <title>The genome sequence of Methylocystis heyeri.</title>
        <authorList>
            <person name="Oshkin I.Y."/>
            <person name="Miroshnikov K."/>
            <person name="Dedysh S.N."/>
        </authorList>
    </citation>
    <scope>NUCLEOTIDE SEQUENCE [LARGE SCALE GENOMIC DNA]</scope>
    <source>
        <strain evidence="1 2">H2</strain>
    </source>
</reference>
<name>A0A6B8KCI9_9HYPH</name>